<proteinExistence type="predicted"/>
<reference evidence="1 2" key="1">
    <citation type="submission" date="2021-06" db="EMBL/GenBank/DDBJ databases">
        <title>Caerostris darwini draft genome.</title>
        <authorList>
            <person name="Kono N."/>
            <person name="Arakawa K."/>
        </authorList>
    </citation>
    <scope>NUCLEOTIDE SEQUENCE [LARGE SCALE GENOMIC DNA]</scope>
</reference>
<sequence>MEANDRKCEEPGGVGKLVRTKISAVVLTWAPEGKRKRGRPMLTWRRVIENVRNQAGWASWSEVRSAIG</sequence>
<protein>
    <submittedName>
        <fullName evidence="1">Uncharacterized protein</fullName>
    </submittedName>
</protein>
<evidence type="ECO:0000313" key="2">
    <source>
        <dbReference type="Proteomes" id="UP001054837"/>
    </source>
</evidence>
<comment type="caution">
    <text evidence="1">The sequence shown here is derived from an EMBL/GenBank/DDBJ whole genome shotgun (WGS) entry which is preliminary data.</text>
</comment>
<keyword evidence="2" id="KW-1185">Reference proteome</keyword>
<dbReference type="AlphaFoldDB" id="A0AAV4UPF5"/>
<gene>
    <name evidence="1" type="ORF">CDAR_505371</name>
</gene>
<organism evidence="1 2">
    <name type="scientific">Caerostris darwini</name>
    <dbReference type="NCBI Taxonomy" id="1538125"/>
    <lineage>
        <taxon>Eukaryota</taxon>
        <taxon>Metazoa</taxon>
        <taxon>Ecdysozoa</taxon>
        <taxon>Arthropoda</taxon>
        <taxon>Chelicerata</taxon>
        <taxon>Arachnida</taxon>
        <taxon>Araneae</taxon>
        <taxon>Araneomorphae</taxon>
        <taxon>Entelegynae</taxon>
        <taxon>Araneoidea</taxon>
        <taxon>Araneidae</taxon>
        <taxon>Caerostris</taxon>
    </lineage>
</organism>
<dbReference type="Proteomes" id="UP001054837">
    <property type="component" value="Unassembled WGS sequence"/>
</dbReference>
<dbReference type="EMBL" id="BPLQ01011699">
    <property type="protein sequence ID" value="GIY59672.1"/>
    <property type="molecule type" value="Genomic_DNA"/>
</dbReference>
<accession>A0AAV4UPF5</accession>
<evidence type="ECO:0000313" key="1">
    <source>
        <dbReference type="EMBL" id="GIY59672.1"/>
    </source>
</evidence>
<name>A0AAV4UPF5_9ARAC</name>